<dbReference type="EMBL" id="JAKRRY010000021">
    <property type="protein sequence ID" value="MCW8347355.1"/>
    <property type="molecule type" value="Genomic_DNA"/>
</dbReference>
<feature type="domain" description="Aldehyde dehydrogenase" evidence="8">
    <location>
        <begin position="10"/>
        <end position="440"/>
    </location>
</feature>
<feature type="active site" evidence="5 6">
    <location>
        <position position="218"/>
    </location>
</feature>
<sequence>MSQVELSELEMQACFNQQKRAFTESPFLSRELRLSNLSKVERLIRQNQAVLCEAIRKDFGHRSSTETALLEFFSSIDGIVDARKQLKKWMKPKSRHTAIWFQPAKNSVIPQPIGVVGIIVPWNYPLFLAIGPMTAALAAGNRVMVKMSENSQHLCRVLAEVFSTAFTEDEICFIAETGETGQAFSKLAFDHLIFTGSGATGRKVMAAAAENLTPVTLELGGKSPTIIAPDYDIKKAMKRILTGKMYNAGQTCVAPDYLFVPEDKLDSVIKSAKSIVKKRFKTIEHPDYTAVIDDVSFQRLSETLSLAKAGSGEVINLIPDSEPDAVSRRFPIHLVVTPAVDENVMTREIFGPILPILTYKTLDDVYHFISQRDRPLALYIFSDDKTLQKTVLENTLSGGVTINDVMLHVGQHDLPFGGVGPSGMGHYHGREGFNSLSKMRPVMAQGKWAATAFLTAPYSGFARRMVNFLINRKWGKYPD</sequence>
<evidence type="ECO:0000313" key="10">
    <source>
        <dbReference type="Proteomes" id="UP001155587"/>
    </source>
</evidence>
<dbReference type="RefSeq" id="WP_265675884.1">
    <property type="nucleotide sequence ID" value="NZ_JAKRRY010000021.1"/>
</dbReference>
<dbReference type="GO" id="GO:0005737">
    <property type="term" value="C:cytoplasm"/>
    <property type="evidence" value="ECO:0007669"/>
    <property type="project" value="TreeGrafter"/>
</dbReference>
<name>A0A9X3CRV9_9VIBR</name>
<evidence type="ECO:0000256" key="7">
    <source>
        <dbReference type="RuleBase" id="RU003345"/>
    </source>
</evidence>
<evidence type="ECO:0000256" key="1">
    <source>
        <dbReference type="ARBA" id="ARBA00009986"/>
    </source>
</evidence>
<dbReference type="Gene3D" id="3.40.605.10">
    <property type="entry name" value="Aldehyde Dehydrogenase, Chain A, domain 1"/>
    <property type="match status" value="1"/>
</dbReference>
<dbReference type="SUPFAM" id="SSF53720">
    <property type="entry name" value="ALDH-like"/>
    <property type="match status" value="1"/>
</dbReference>
<reference evidence="9" key="1">
    <citation type="submission" date="2022-02" db="EMBL/GenBank/DDBJ databases">
        <title>Vibrio sp. nov, a new bacterium isolated from seawater.</title>
        <authorList>
            <person name="Yuan Y."/>
        </authorList>
    </citation>
    <scope>NUCLEOTIDE SEQUENCE</scope>
    <source>
        <strain evidence="9">ZSDZ65</strain>
    </source>
</reference>
<dbReference type="GO" id="GO:0004029">
    <property type="term" value="F:aldehyde dehydrogenase (NAD+) activity"/>
    <property type="evidence" value="ECO:0007669"/>
    <property type="project" value="TreeGrafter"/>
</dbReference>
<dbReference type="InterPro" id="IPR012394">
    <property type="entry name" value="Aldehyde_DH_NAD(P)"/>
</dbReference>
<dbReference type="InterPro" id="IPR029510">
    <property type="entry name" value="Ald_DH_CS_GLU"/>
</dbReference>
<keyword evidence="3" id="KW-0520">NAD</keyword>
<accession>A0A9X3CRV9</accession>
<evidence type="ECO:0000256" key="4">
    <source>
        <dbReference type="PIRNR" id="PIRNR036492"/>
    </source>
</evidence>
<dbReference type="PANTHER" id="PTHR43570:SF20">
    <property type="entry name" value="ALDEHYDE DEHYDROGENASE ALDX-RELATED"/>
    <property type="match status" value="1"/>
</dbReference>
<dbReference type="PIRSF" id="PIRSF036492">
    <property type="entry name" value="ALDH"/>
    <property type="match status" value="1"/>
</dbReference>
<dbReference type="PANTHER" id="PTHR43570">
    <property type="entry name" value="ALDEHYDE DEHYDROGENASE"/>
    <property type="match status" value="1"/>
</dbReference>
<proteinExistence type="inferred from homology"/>
<keyword evidence="10" id="KW-1185">Reference proteome</keyword>
<dbReference type="InterPro" id="IPR016162">
    <property type="entry name" value="Ald_DH_N"/>
</dbReference>
<evidence type="ECO:0000259" key="8">
    <source>
        <dbReference type="Pfam" id="PF00171"/>
    </source>
</evidence>
<comment type="caution">
    <text evidence="9">The sequence shown here is derived from an EMBL/GenBank/DDBJ whole genome shotgun (WGS) entry which is preliminary data.</text>
</comment>
<dbReference type="Proteomes" id="UP001155587">
    <property type="component" value="Unassembled WGS sequence"/>
</dbReference>
<feature type="active site" evidence="5">
    <location>
        <position position="252"/>
    </location>
</feature>
<comment type="similarity">
    <text evidence="1 4 7">Belongs to the aldehyde dehydrogenase family.</text>
</comment>
<keyword evidence="2 4" id="KW-0560">Oxidoreductase</keyword>
<dbReference type="InterPro" id="IPR016163">
    <property type="entry name" value="Ald_DH_C"/>
</dbReference>
<evidence type="ECO:0000256" key="3">
    <source>
        <dbReference type="ARBA" id="ARBA00023027"/>
    </source>
</evidence>
<dbReference type="CDD" id="cd07133">
    <property type="entry name" value="ALDH_CALDH_CalB"/>
    <property type="match status" value="1"/>
</dbReference>
<dbReference type="Pfam" id="PF00171">
    <property type="entry name" value="Aldedh"/>
    <property type="match status" value="1"/>
</dbReference>
<dbReference type="InterPro" id="IPR016161">
    <property type="entry name" value="Ald_DH/histidinol_DH"/>
</dbReference>
<dbReference type="PROSITE" id="PS00687">
    <property type="entry name" value="ALDEHYDE_DEHYDR_GLU"/>
    <property type="match status" value="1"/>
</dbReference>
<protein>
    <recommendedName>
        <fullName evidence="4">Aldehyde dehydrogenase</fullName>
    </recommendedName>
</protein>
<evidence type="ECO:0000256" key="2">
    <source>
        <dbReference type="ARBA" id="ARBA00023002"/>
    </source>
</evidence>
<dbReference type="Gene3D" id="3.40.309.10">
    <property type="entry name" value="Aldehyde Dehydrogenase, Chain A, domain 2"/>
    <property type="match status" value="1"/>
</dbReference>
<gene>
    <name evidence="9" type="ORF">MD535_15215</name>
</gene>
<dbReference type="AlphaFoldDB" id="A0A9X3CRV9"/>
<dbReference type="GO" id="GO:0006081">
    <property type="term" value="P:aldehyde metabolic process"/>
    <property type="evidence" value="ECO:0007669"/>
    <property type="project" value="InterPro"/>
</dbReference>
<evidence type="ECO:0000256" key="5">
    <source>
        <dbReference type="PIRSR" id="PIRSR036492-1"/>
    </source>
</evidence>
<evidence type="ECO:0000313" key="9">
    <source>
        <dbReference type="EMBL" id="MCW8347355.1"/>
    </source>
</evidence>
<organism evidence="9 10">
    <name type="scientific">Vibrio qingdaonensis</name>
    <dbReference type="NCBI Taxonomy" id="2829491"/>
    <lineage>
        <taxon>Bacteria</taxon>
        <taxon>Pseudomonadati</taxon>
        <taxon>Pseudomonadota</taxon>
        <taxon>Gammaproteobacteria</taxon>
        <taxon>Vibrionales</taxon>
        <taxon>Vibrionaceae</taxon>
        <taxon>Vibrio</taxon>
    </lineage>
</organism>
<evidence type="ECO:0000256" key="6">
    <source>
        <dbReference type="PROSITE-ProRule" id="PRU10007"/>
    </source>
</evidence>
<dbReference type="InterPro" id="IPR015590">
    <property type="entry name" value="Aldehyde_DH_dom"/>
</dbReference>